<dbReference type="InterPro" id="IPR013057">
    <property type="entry name" value="AA_transpt_TM"/>
</dbReference>
<feature type="chain" id="PRO_5030688577" description="Amino acid transporter transmembrane domain-containing protein" evidence="6">
    <location>
        <begin position="23"/>
        <end position="485"/>
    </location>
</feature>
<feature type="transmembrane region" description="Helical" evidence="5">
    <location>
        <begin position="225"/>
        <end position="248"/>
    </location>
</feature>
<keyword evidence="4 5" id="KW-0472">Membrane</keyword>
<evidence type="ECO:0000256" key="6">
    <source>
        <dbReference type="SAM" id="SignalP"/>
    </source>
</evidence>
<name>A0A7S1BC54_9STRA</name>
<evidence type="ECO:0000256" key="5">
    <source>
        <dbReference type="SAM" id="Phobius"/>
    </source>
</evidence>
<evidence type="ECO:0000259" key="7">
    <source>
        <dbReference type="Pfam" id="PF01490"/>
    </source>
</evidence>
<feature type="signal peptide" evidence="6">
    <location>
        <begin position="1"/>
        <end position="22"/>
    </location>
</feature>
<protein>
    <recommendedName>
        <fullName evidence="7">Amino acid transporter transmembrane domain-containing protein</fullName>
    </recommendedName>
</protein>
<comment type="subcellular location">
    <subcellularLocation>
        <location evidence="1">Membrane</location>
        <topology evidence="1">Multi-pass membrane protein</topology>
    </subcellularLocation>
</comment>
<feature type="transmembrane region" description="Helical" evidence="5">
    <location>
        <begin position="191"/>
        <end position="218"/>
    </location>
</feature>
<keyword evidence="6" id="KW-0732">Signal</keyword>
<evidence type="ECO:0000256" key="1">
    <source>
        <dbReference type="ARBA" id="ARBA00004141"/>
    </source>
</evidence>
<dbReference type="Pfam" id="PF01490">
    <property type="entry name" value="Aa_trans"/>
    <property type="match status" value="1"/>
</dbReference>
<feature type="transmembrane region" description="Helical" evidence="5">
    <location>
        <begin position="163"/>
        <end position="185"/>
    </location>
</feature>
<dbReference type="PANTHER" id="PTHR22950">
    <property type="entry name" value="AMINO ACID TRANSPORTER"/>
    <property type="match status" value="1"/>
</dbReference>
<feature type="transmembrane region" description="Helical" evidence="5">
    <location>
        <begin position="402"/>
        <end position="419"/>
    </location>
</feature>
<dbReference type="PANTHER" id="PTHR22950:SF652">
    <property type="entry name" value="TRANSMEMBRANE AMINO ACID TRANSPORTER FAMILY PROTEIN"/>
    <property type="match status" value="1"/>
</dbReference>
<evidence type="ECO:0000256" key="2">
    <source>
        <dbReference type="ARBA" id="ARBA00022692"/>
    </source>
</evidence>
<feature type="transmembrane region" description="Helical" evidence="5">
    <location>
        <begin position="268"/>
        <end position="298"/>
    </location>
</feature>
<feature type="transmembrane region" description="Helical" evidence="5">
    <location>
        <begin position="359"/>
        <end position="381"/>
    </location>
</feature>
<gene>
    <name evidence="8" type="ORF">CHYS00102_LOCUS8484</name>
</gene>
<feature type="domain" description="Amino acid transporter transmembrane" evidence="7">
    <location>
        <begin position="80"/>
        <end position="478"/>
    </location>
</feature>
<accession>A0A7S1BC54</accession>
<feature type="transmembrane region" description="Helical" evidence="5">
    <location>
        <begin position="319"/>
        <end position="339"/>
    </location>
</feature>
<evidence type="ECO:0000256" key="4">
    <source>
        <dbReference type="ARBA" id="ARBA00023136"/>
    </source>
</evidence>
<keyword evidence="3 5" id="KW-1133">Transmembrane helix</keyword>
<organism evidence="8">
    <name type="scientific">Corethron hystrix</name>
    <dbReference type="NCBI Taxonomy" id="216773"/>
    <lineage>
        <taxon>Eukaryota</taxon>
        <taxon>Sar</taxon>
        <taxon>Stramenopiles</taxon>
        <taxon>Ochrophyta</taxon>
        <taxon>Bacillariophyta</taxon>
        <taxon>Coscinodiscophyceae</taxon>
        <taxon>Corethrophycidae</taxon>
        <taxon>Corethrales</taxon>
        <taxon>Corethraceae</taxon>
        <taxon>Corethron</taxon>
    </lineage>
</organism>
<dbReference type="AlphaFoldDB" id="A0A7S1BC54"/>
<feature type="transmembrane region" description="Helical" evidence="5">
    <location>
        <begin position="119"/>
        <end position="142"/>
    </location>
</feature>
<dbReference type="GO" id="GO:0016020">
    <property type="term" value="C:membrane"/>
    <property type="evidence" value="ECO:0007669"/>
    <property type="project" value="UniProtKB-SubCell"/>
</dbReference>
<feature type="transmembrane region" description="Helical" evidence="5">
    <location>
        <begin position="464"/>
        <end position="484"/>
    </location>
</feature>
<dbReference type="GO" id="GO:0015179">
    <property type="term" value="F:L-amino acid transmembrane transporter activity"/>
    <property type="evidence" value="ECO:0007669"/>
    <property type="project" value="TreeGrafter"/>
</dbReference>
<proteinExistence type="predicted"/>
<keyword evidence="2 5" id="KW-0812">Transmembrane</keyword>
<evidence type="ECO:0000313" key="8">
    <source>
        <dbReference type="EMBL" id="CAD8881297.1"/>
    </source>
</evidence>
<dbReference type="EMBL" id="HBFR01011763">
    <property type="protein sequence ID" value="CAD8881297.1"/>
    <property type="molecule type" value="Transcribed_RNA"/>
</dbReference>
<feature type="transmembrane region" description="Helical" evidence="5">
    <location>
        <begin position="425"/>
        <end position="452"/>
    </location>
</feature>
<sequence length="485" mass="50538">MRSTTVSLLFLFLSPWIRPISGFQALQATAPTRCRVQLRTPISSPAFLSDGKNRKTWLRSSAAASDGVGASADETSGGGTATITNEVFNLVKSIVGCGVLSLPAGIAAFGNAPSALVPAAFLILLMGAISAYTFSLLARVCALTGATSYADAWDKTRGRSTAWIVAASSAFDCFAGNLSYSMILADTVRALLAAVGIAVTRTTALTGLTTTVLLPLCLVKNLSSLAPFSLVGLLGMVYTAVAMGIRYFGGAYAAPGGRFLADLAPGMLPSFGAVGAAGAATPQALILVSMLSTAYIAHFNAPKFYRELKNNTLARFNRMTAASFGLSVAFYFVLASLAFLTFGASTAGMVLNNYSTKDLLISASRCAVAVSLIGSYPLMFVGTRDGLLDLLQLPEKQRTDSLLNKMSVGLVGIITLLATKVTDLTFVASISGAMLGTSLIFIFPTLMFRAAVRGDASKKWESRLCSLIALVGAVVGTIGTKMAFN</sequence>
<evidence type="ECO:0000256" key="3">
    <source>
        <dbReference type="ARBA" id="ARBA00022989"/>
    </source>
</evidence>
<reference evidence="8" key="1">
    <citation type="submission" date="2021-01" db="EMBL/GenBank/DDBJ databases">
        <authorList>
            <person name="Corre E."/>
            <person name="Pelletier E."/>
            <person name="Niang G."/>
            <person name="Scheremetjew M."/>
            <person name="Finn R."/>
            <person name="Kale V."/>
            <person name="Holt S."/>
            <person name="Cochrane G."/>
            <person name="Meng A."/>
            <person name="Brown T."/>
            <person name="Cohen L."/>
        </authorList>
    </citation>
    <scope>NUCLEOTIDE SEQUENCE</scope>
    <source>
        <strain evidence="8">308</strain>
    </source>
</reference>